<evidence type="ECO:0000313" key="1">
    <source>
        <dbReference type="EMBL" id="SEO75501.1"/>
    </source>
</evidence>
<sequence>MTAVFDGTSGDPPNQLVRMVRVSLMWSNDERGAVLVNQLAQSLAKQLLGSLKVVAARQP</sequence>
<proteinExistence type="predicted"/>
<dbReference type="EMBL" id="FOEE01000004">
    <property type="protein sequence ID" value="SEO75501.1"/>
    <property type="molecule type" value="Genomic_DNA"/>
</dbReference>
<name>A0A1H8SA08_9ACTN</name>
<gene>
    <name evidence="1" type="ORF">SAMN05660991_01545</name>
</gene>
<keyword evidence="2" id="KW-1185">Reference proteome</keyword>
<organism evidence="1 2">
    <name type="scientific">Trujillonella endophytica</name>
    <dbReference type="NCBI Taxonomy" id="673521"/>
    <lineage>
        <taxon>Bacteria</taxon>
        <taxon>Bacillati</taxon>
        <taxon>Actinomycetota</taxon>
        <taxon>Actinomycetes</taxon>
        <taxon>Geodermatophilales</taxon>
        <taxon>Geodermatophilaceae</taxon>
        <taxon>Trujillonella</taxon>
    </lineage>
</organism>
<dbReference type="Proteomes" id="UP000198960">
    <property type="component" value="Unassembled WGS sequence"/>
</dbReference>
<reference evidence="2" key="1">
    <citation type="submission" date="2016-10" db="EMBL/GenBank/DDBJ databases">
        <authorList>
            <person name="Varghese N."/>
            <person name="Submissions S."/>
        </authorList>
    </citation>
    <scope>NUCLEOTIDE SEQUENCE [LARGE SCALE GENOMIC DNA]</scope>
    <source>
        <strain evidence="2">DSM 45413</strain>
    </source>
</reference>
<accession>A0A1H8SA08</accession>
<protein>
    <submittedName>
        <fullName evidence="1">Uncharacterized protein</fullName>
    </submittedName>
</protein>
<dbReference type="AlphaFoldDB" id="A0A1H8SA08"/>
<evidence type="ECO:0000313" key="2">
    <source>
        <dbReference type="Proteomes" id="UP000198960"/>
    </source>
</evidence>